<organism evidence="9 10">
    <name type="scientific">Pigmentiphaga aceris</name>
    <dbReference type="NCBI Taxonomy" id="1940612"/>
    <lineage>
        <taxon>Bacteria</taxon>
        <taxon>Pseudomonadati</taxon>
        <taxon>Pseudomonadota</taxon>
        <taxon>Betaproteobacteria</taxon>
        <taxon>Burkholderiales</taxon>
        <taxon>Alcaligenaceae</taxon>
        <taxon>Pigmentiphaga</taxon>
    </lineage>
</organism>
<sequence length="369" mass="39677">MKAMPAYSHQHANTPGPVFQSAIAATPLSTTLHDASQQTGHPPDLNSATPDLLQIHAFTLKRGRAAVLDKVSLSLKAGRTLGLLGESGAGKSTLAMAIIGLLTAPQVDVQGSLKFADIELVGLPEKQFQKLRGSRIGLIFQDATASLDPCFTIGQQICEPLRRHLKLSRKQAIERAVALLDSVGIPDARARLSAFPHQLSGGMQQRVMISIALACDPELLIADEPTSALDVTIQAQIMELILRRVRSLGSSAIFVLHDLALASQVCDDIAVMYGGQIVETGPADAVLRRPLHPYTVGLRSCVVELDSERLVPLPGTMPGADQMPEGCRFASRCAYRQARCDTTRPPLEMRDGRLLACWRIDEIMTGSAA</sequence>
<keyword evidence="6 9" id="KW-0067">ATP-binding</keyword>
<dbReference type="AlphaFoldDB" id="A0A5C0AZ81"/>
<dbReference type="Pfam" id="PF00005">
    <property type="entry name" value="ABC_tran"/>
    <property type="match status" value="1"/>
</dbReference>
<dbReference type="InterPro" id="IPR003593">
    <property type="entry name" value="AAA+_ATPase"/>
</dbReference>
<evidence type="ECO:0000256" key="5">
    <source>
        <dbReference type="ARBA" id="ARBA00022741"/>
    </source>
</evidence>
<dbReference type="NCBIfam" id="TIGR01727">
    <property type="entry name" value="oligo_HPY"/>
    <property type="match status" value="1"/>
</dbReference>
<dbReference type="InterPro" id="IPR017871">
    <property type="entry name" value="ABC_transporter-like_CS"/>
</dbReference>
<dbReference type="PANTHER" id="PTHR43297">
    <property type="entry name" value="OLIGOPEPTIDE TRANSPORT ATP-BINDING PROTEIN APPD"/>
    <property type="match status" value="1"/>
</dbReference>
<reference evidence="9 10" key="1">
    <citation type="submission" date="2019-08" db="EMBL/GenBank/DDBJ databases">
        <title>Amphibian skin-associated Pigmentiphaga: genome sequence and occurrence across geography and hosts.</title>
        <authorList>
            <person name="Bletz M.C."/>
            <person name="Bunk B."/>
            <person name="Sproeer C."/>
            <person name="Biwer P."/>
            <person name="Reiter S."/>
            <person name="Rabemananjara F.C.E."/>
            <person name="Schulz S."/>
            <person name="Overmann J."/>
            <person name="Vences M."/>
        </authorList>
    </citation>
    <scope>NUCLEOTIDE SEQUENCE [LARGE SCALE GENOMIC DNA]</scope>
    <source>
        <strain evidence="9 10">Mada1488</strain>
    </source>
</reference>
<dbReference type="SMART" id="SM00382">
    <property type="entry name" value="AAA"/>
    <property type="match status" value="1"/>
</dbReference>
<dbReference type="KEGG" id="pacr:FXN63_14470"/>
<dbReference type="SUPFAM" id="SSF52540">
    <property type="entry name" value="P-loop containing nucleoside triphosphate hydrolases"/>
    <property type="match status" value="1"/>
</dbReference>
<evidence type="ECO:0000256" key="1">
    <source>
        <dbReference type="ARBA" id="ARBA00004417"/>
    </source>
</evidence>
<dbReference type="GO" id="GO:0055085">
    <property type="term" value="P:transmembrane transport"/>
    <property type="evidence" value="ECO:0007669"/>
    <property type="project" value="UniProtKB-ARBA"/>
</dbReference>
<comment type="similarity">
    <text evidence="2">Belongs to the ABC transporter superfamily.</text>
</comment>
<evidence type="ECO:0000313" key="10">
    <source>
        <dbReference type="Proteomes" id="UP000325161"/>
    </source>
</evidence>
<keyword evidence="5" id="KW-0547">Nucleotide-binding</keyword>
<keyword evidence="7" id="KW-0472">Membrane</keyword>
<evidence type="ECO:0000256" key="7">
    <source>
        <dbReference type="ARBA" id="ARBA00023136"/>
    </source>
</evidence>
<evidence type="ECO:0000256" key="6">
    <source>
        <dbReference type="ARBA" id="ARBA00022840"/>
    </source>
</evidence>
<dbReference type="FunFam" id="3.40.50.300:FF:000016">
    <property type="entry name" value="Oligopeptide ABC transporter ATP-binding component"/>
    <property type="match status" value="1"/>
</dbReference>
<dbReference type="GO" id="GO:0005524">
    <property type="term" value="F:ATP binding"/>
    <property type="evidence" value="ECO:0007669"/>
    <property type="project" value="UniProtKB-KW"/>
</dbReference>
<dbReference type="Proteomes" id="UP000325161">
    <property type="component" value="Chromosome"/>
</dbReference>
<evidence type="ECO:0000256" key="3">
    <source>
        <dbReference type="ARBA" id="ARBA00022448"/>
    </source>
</evidence>
<gene>
    <name evidence="9" type="ORF">FXN63_14470</name>
</gene>
<keyword evidence="4" id="KW-1003">Cell membrane</keyword>
<dbReference type="InterPro" id="IPR050388">
    <property type="entry name" value="ABC_Ni/Peptide_Import"/>
</dbReference>
<feature type="domain" description="ABC transporter" evidence="8">
    <location>
        <begin position="53"/>
        <end position="299"/>
    </location>
</feature>
<dbReference type="Pfam" id="PF08352">
    <property type="entry name" value="oligo_HPY"/>
    <property type="match status" value="1"/>
</dbReference>
<comment type="subcellular location">
    <subcellularLocation>
        <location evidence="1">Cell inner membrane</location>
        <topology evidence="1">Peripheral membrane protein</topology>
    </subcellularLocation>
</comment>
<keyword evidence="10" id="KW-1185">Reference proteome</keyword>
<protein>
    <submittedName>
        <fullName evidence="9">ABC transporter ATP-binding protein</fullName>
    </submittedName>
</protein>
<keyword evidence="3" id="KW-0813">Transport</keyword>
<proteinExistence type="inferred from homology"/>
<dbReference type="GO" id="GO:0015833">
    <property type="term" value="P:peptide transport"/>
    <property type="evidence" value="ECO:0007669"/>
    <property type="project" value="InterPro"/>
</dbReference>
<evidence type="ECO:0000313" key="9">
    <source>
        <dbReference type="EMBL" id="QEI06904.1"/>
    </source>
</evidence>
<dbReference type="InterPro" id="IPR027417">
    <property type="entry name" value="P-loop_NTPase"/>
</dbReference>
<dbReference type="EMBL" id="CP043046">
    <property type="protein sequence ID" value="QEI06904.1"/>
    <property type="molecule type" value="Genomic_DNA"/>
</dbReference>
<dbReference type="GO" id="GO:0005886">
    <property type="term" value="C:plasma membrane"/>
    <property type="evidence" value="ECO:0007669"/>
    <property type="project" value="UniProtKB-SubCell"/>
</dbReference>
<dbReference type="CDD" id="cd03257">
    <property type="entry name" value="ABC_NikE_OppD_transporters"/>
    <property type="match status" value="1"/>
</dbReference>
<dbReference type="GO" id="GO:0016887">
    <property type="term" value="F:ATP hydrolysis activity"/>
    <property type="evidence" value="ECO:0007669"/>
    <property type="project" value="InterPro"/>
</dbReference>
<dbReference type="InterPro" id="IPR003439">
    <property type="entry name" value="ABC_transporter-like_ATP-bd"/>
</dbReference>
<dbReference type="OrthoDB" id="9802772at2"/>
<dbReference type="InterPro" id="IPR013563">
    <property type="entry name" value="Oligopep_ABC_C"/>
</dbReference>
<evidence type="ECO:0000256" key="4">
    <source>
        <dbReference type="ARBA" id="ARBA00022475"/>
    </source>
</evidence>
<dbReference type="PROSITE" id="PS50893">
    <property type="entry name" value="ABC_TRANSPORTER_2"/>
    <property type="match status" value="1"/>
</dbReference>
<name>A0A5C0AZ81_9BURK</name>
<evidence type="ECO:0000256" key="2">
    <source>
        <dbReference type="ARBA" id="ARBA00005417"/>
    </source>
</evidence>
<dbReference type="Gene3D" id="3.40.50.300">
    <property type="entry name" value="P-loop containing nucleotide triphosphate hydrolases"/>
    <property type="match status" value="1"/>
</dbReference>
<accession>A0A5C0AZ81</accession>
<dbReference type="PROSITE" id="PS00211">
    <property type="entry name" value="ABC_TRANSPORTER_1"/>
    <property type="match status" value="1"/>
</dbReference>
<dbReference type="PANTHER" id="PTHR43297:SF2">
    <property type="entry name" value="DIPEPTIDE TRANSPORT ATP-BINDING PROTEIN DPPD"/>
    <property type="match status" value="1"/>
</dbReference>
<evidence type="ECO:0000259" key="8">
    <source>
        <dbReference type="PROSITE" id="PS50893"/>
    </source>
</evidence>